<dbReference type="HAMAP" id="MF_01315">
    <property type="entry name" value="Ribosomal_uS13"/>
    <property type="match status" value="1"/>
</dbReference>
<evidence type="ECO:0000256" key="2">
    <source>
        <dbReference type="ARBA" id="ARBA00011458"/>
    </source>
</evidence>
<dbReference type="FunFam" id="1.10.8.50:FF:000001">
    <property type="entry name" value="30S ribosomal protein S13"/>
    <property type="match status" value="1"/>
</dbReference>
<evidence type="ECO:0000256" key="4">
    <source>
        <dbReference type="ARBA" id="ARBA00022884"/>
    </source>
</evidence>
<evidence type="ECO:0000256" key="3">
    <source>
        <dbReference type="ARBA" id="ARBA00022730"/>
    </source>
</evidence>
<dbReference type="InterPro" id="IPR018269">
    <property type="entry name" value="Ribosomal_uS13_CS"/>
</dbReference>
<dbReference type="GO" id="GO:0006412">
    <property type="term" value="P:translation"/>
    <property type="evidence" value="ECO:0007669"/>
    <property type="project" value="InterPro"/>
</dbReference>
<dbReference type="SMR" id="A0A061FFW0"/>
<dbReference type="InterPro" id="IPR019980">
    <property type="entry name" value="Ribosomal_uS13_bac-type"/>
</dbReference>
<dbReference type="OrthoDB" id="525520at2759"/>
<dbReference type="STRING" id="3641.A0A061FFW0"/>
<dbReference type="Gene3D" id="1.10.8.50">
    <property type="match status" value="1"/>
</dbReference>
<dbReference type="GO" id="GO:0019843">
    <property type="term" value="F:rRNA binding"/>
    <property type="evidence" value="ECO:0007669"/>
    <property type="project" value="UniProtKB-KW"/>
</dbReference>
<dbReference type="GO" id="GO:0005739">
    <property type="term" value="C:mitochondrion"/>
    <property type="evidence" value="ECO:0000318"/>
    <property type="project" value="GO_Central"/>
</dbReference>
<dbReference type="Gene3D" id="4.10.910.10">
    <property type="entry name" value="30s ribosomal protein s13, domain 2"/>
    <property type="match status" value="1"/>
</dbReference>
<protein>
    <submittedName>
        <fullName evidence="7">Ribosomal protein S13/S18 family</fullName>
    </submittedName>
</protein>
<dbReference type="Proteomes" id="UP000026915">
    <property type="component" value="Chromosome 8"/>
</dbReference>
<keyword evidence="6" id="KW-0687">Ribonucleoprotein</keyword>
<evidence type="ECO:0000313" key="7">
    <source>
        <dbReference type="EMBL" id="EOY16180.1"/>
    </source>
</evidence>
<dbReference type="GO" id="GO:0015935">
    <property type="term" value="C:small ribosomal subunit"/>
    <property type="evidence" value="ECO:0000318"/>
    <property type="project" value="GO_Central"/>
</dbReference>
<dbReference type="PANTHER" id="PTHR10871">
    <property type="entry name" value="30S RIBOSOMAL PROTEIN S13/40S RIBOSOMAL PROTEIN S18"/>
    <property type="match status" value="1"/>
</dbReference>
<dbReference type="Pfam" id="PF00416">
    <property type="entry name" value="Ribosomal_S13"/>
    <property type="match status" value="1"/>
</dbReference>
<dbReference type="EMBL" id="CM001886">
    <property type="protein sequence ID" value="EOY16180.1"/>
    <property type="molecule type" value="Genomic_DNA"/>
</dbReference>
<organism evidence="7 8">
    <name type="scientific">Theobroma cacao</name>
    <name type="common">Cacao</name>
    <name type="synonym">Cocoa</name>
    <dbReference type="NCBI Taxonomy" id="3641"/>
    <lineage>
        <taxon>Eukaryota</taxon>
        <taxon>Viridiplantae</taxon>
        <taxon>Streptophyta</taxon>
        <taxon>Embryophyta</taxon>
        <taxon>Tracheophyta</taxon>
        <taxon>Spermatophyta</taxon>
        <taxon>Magnoliopsida</taxon>
        <taxon>eudicotyledons</taxon>
        <taxon>Gunneridae</taxon>
        <taxon>Pentapetalae</taxon>
        <taxon>rosids</taxon>
        <taxon>malvids</taxon>
        <taxon>Malvales</taxon>
        <taxon>Malvaceae</taxon>
        <taxon>Byttnerioideae</taxon>
        <taxon>Theobroma</taxon>
    </lineage>
</organism>
<dbReference type="GO" id="GO:0003735">
    <property type="term" value="F:structural constituent of ribosome"/>
    <property type="evidence" value="ECO:0007669"/>
    <property type="project" value="InterPro"/>
</dbReference>
<dbReference type="Gramene" id="Tc08v2_t009950.1">
    <property type="protein sequence ID" value="Tc08v2_p009950.1"/>
    <property type="gene ID" value="Tc08v2_g009950"/>
</dbReference>
<keyword evidence="4" id="KW-0694">RNA-binding</keyword>
<dbReference type="InterPro" id="IPR027437">
    <property type="entry name" value="Rbsml_uS13_C"/>
</dbReference>
<dbReference type="PANTHER" id="PTHR10871:SF1">
    <property type="entry name" value="SMALL RIBOSOMAL SUBUNIT PROTEIN US13M"/>
    <property type="match status" value="1"/>
</dbReference>
<comment type="subunit">
    <text evidence="2">Part of the 30S ribosomal subunit.</text>
</comment>
<dbReference type="SUPFAM" id="SSF46946">
    <property type="entry name" value="S13-like H2TH domain"/>
    <property type="match status" value="1"/>
</dbReference>
<name>A0A061FFW0_THECC</name>
<dbReference type="PROSITE" id="PS00646">
    <property type="entry name" value="RIBOSOMAL_S13_1"/>
    <property type="match status" value="1"/>
</dbReference>
<evidence type="ECO:0000256" key="6">
    <source>
        <dbReference type="ARBA" id="ARBA00023274"/>
    </source>
</evidence>
<dbReference type="InterPro" id="IPR010979">
    <property type="entry name" value="Ribosomal_uS13-like_H2TH"/>
</dbReference>
<dbReference type="FunCoup" id="A0A061FFW0">
    <property type="interactions" value="1133"/>
</dbReference>
<dbReference type="HOGENOM" id="CLU_103849_1_0_1"/>
<dbReference type="PROSITE" id="PS50159">
    <property type="entry name" value="RIBOSOMAL_S13_2"/>
    <property type="match status" value="1"/>
</dbReference>
<keyword evidence="8" id="KW-1185">Reference proteome</keyword>
<gene>
    <name evidence="7" type="ORF">TCM_035027</name>
</gene>
<keyword evidence="3" id="KW-0699">rRNA-binding</keyword>
<dbReference type="NCBIfam" id="TIGR03631">
    <property type="entry name" value="uS13_bact"/>
    <property type="match status" value="1"/>
</dbReference>
<sequence length="168" mass="19012">MAQTLAMPVAPSLSFICNKTSSLSLSNSVSLPLSNPPKYRSLSIECARVGGVEIPNNKRVEFSLQYIHGIGRSRARKILCDLKMENKITKDLSEEELITIRDEVSKYMIEGDLRRFNALNIRRLKEIQCYRGVRHIQGLPCRGQRTKNNTRTLKGKRVTVAGKKKAPR</sequence>
<reference evidence="7 8" key="1">
    <citation type="journal article" date="2013" name="Genome Biol.">
        <title>The genome sequence of the most widely cultivated cacao type and its use to identify candidate genes regulating pod color.</title>
        <authorList>
            <person name="Motamayor J.C."/>
            <person name="Mockaitis K."/>
            <person name="Schmutz J."/>
            <person name="Haiminen N."/>
            <person name="Iii D.L."/>
            <person name="Cornejo O."/>
            <person name="Findley S.D."/>
            <person name="Zheng P."/>
            <person name="Utro F."/>
            <person name="Royaert S."/>
            <person name="Saski C."/>
            <person name="Jenkins J."/>
            <person name="Podicheti R."/>
            <person name="Zhao M."/>
            <person name="Scheffler B.E."/>
            <person name="Stack J.C."/>
            <person name="Feltus F.A."/>
            <person name="Mustiga G.M."/>
            <person name="Amores F."/>
            <person name="Phillips W."/>
            <person name="Marelli J.P."/>
            <person name="May G.D."/>
            <person name="Shapiro H."/>
            <person name="Ma J."/>
            <person name="Bustamante C.D."/>
            <person name="Schnell R.J."/>
            <person name="Main D."/>
            <person name="Gilbert D."/>
            <person name="Parida L."/>
            <person name="Kuhn D.N."/>
        </authorList>
    </citation>
    <scope>NUCLEOTIDE SEQUENCE [LARGE SCALE GENOMIC DNA]</scope>
    <source>
        <strain evidence="8">cv. Matina 1-6</strain>
    </source>
</reference>
<evidence type="ECO:0000313" key="8">
    <source>
        <dbReference type="Proteomes" id="UP000026915"/>
    </source>
</evidence>
<dbReference type="AlphaFoldDB" id="A0A061FFW0"/>
<dbReference type="FunFam" id="4.10.910.10:FF:000001">
    <property type="entry name" value="30S ribosomal protein S13"/>
    <property type="match status" value="1"/>
</dbReference>
<dbReference type="InParanoid" id="A0A061FFW0"/>
<dbReference type="InterPro" id="IPR001892">
    <property type="entry name" value="Ribosomal_uS13"/>
</dbReference>
<proteinExistence type="inferred from homology"/>
<accession>A0A061FFW0</accession>
<dbReference type="OMA" id="MNVKRLM"/>
<evidence type="ECO:0000256" key="1">
    <source>
        <dbReference type="ARBA" id="ARBA00008080"/>
    </source>
</evidence>
<keyword evidence="5 7" id="KW-0689">Ribosomal protein</keyword>
<dbReference type="eggNOG" id="KOG3311">
    <property type="taxonomic scope" value="Eukaryota"/>
</dbReference>
<comment type="similarity">
    <text evidence="1">Belongs to the universal ribosomal protein uS13 family.</text>
</comment>
<dbReference type="KEGG" id="tcc:18592264"/>
<dbReference type="Gramene" id="EOY16180">
    <property type="protein sequence ID" value="EOY16180"/>
    <property type="gene ID" value="TCM_035027"/>
</dbReference>
<evidence type="ECO:0000256" key="5">
    <source>
        <dbReference type="ARBA" id="ARBA00022980"/>
    </source>
</evidence>